<dbReference type="PANTHER" id="PTHR13194:SF19">
    <property type="entry name" value="NAD(P)-BINDING ROSSMANN-FOLD SUPERFAMILY PROTEIN"/>
    <property type="match status" value="1"/>
</dbReference>
<keyword evidence="5" id="KW-1185">Reference proteome</keyword>
<dbReference type="InterPro" id="IPR039131">
    <property type="entry name" value="NDUFAF1"/>
</dbReference>
<comment type="caution">
    <text evidence="4">The sequence shown here is derived from an EMBL/GenBank/DDBJ whole genome shotgun (WGS) entry which is preliminary data.</text>
</comment>
<sequence length="304" mass="33727">MDLITIVSALILLVPCLLQHTNSVAEAFLPSQHFFFHNHSSALTKSSFHRRRVGGSLAASIKDGDDDDDDDGKKQNQRRPWDILRFISQSSKFIRPPSLPQIIIGAVAGGKNTRKIGPDEMLWSPSSSNNFFNFSPLDDVVMGGASSSTMDNTSGVWKGMVTDANNGGFVGIRSTPFRNGLSLDMSDCTGVILTVGASKEDEEEKSKRRYKFVVRDSTDFNGICWTTEFDILPSNNKGGTTDIRIPFIQQVPTIFAKTIRGQNFDDTNVVGFQVAYSKFEYDGRLNALFQLGEFELQLLELKSY</sequence>
<feature type="chain" id="PRO_5044752813" description="NADH:ubiquinone oxidoreductase intermediate-associated protein 30 domain-containing protein" evidence="2">
    <location>
        <begin position="19"/>
        <end position="304"/>
    </location>
</feature>
<comment type="similarity">
    <text evidence="1">Belongs to the CIA30 family.</text>
</comment>
<name>A0ABD3MTG4_9STRA</name>
<dbReference type="AlphaFoldDB" id="A0ABD3MTG4"/>
<proteinExistence type="inferred from homology"/>
<dbReference type="EMBL" id="JALLBG020000077">
    <property type="protein sequence ID" value="KAL3767193.1"/>
    <property type="molecule type" value="Genomic_DNA"/>
</dbReference>
<organism evidence="4 5">
    <name type="scientific">Discostella pseudostelligera</name>
    <dbReference type="NCBI Taxonomy" id="259834"/>
    <lineage>
        <taxon>Eukaryota</taxon>
        <taxon>Sar</taxon>
        <taxon>Stramenopiles</taxon>
        <taxon>Ochrophyta</taxon>
        <taxon>Bacillariophyta</taxon>
        <taxon>Coscinodiscophyceae</taxon>
        <taxon>Thalassiosirophycidae</taxon>
        <taxon>Stephanodiscales</taxon>
        <taxon>Stephanodiscaceae</taxon>
        <taxon>Discostella</taxon>
    </lineage>
</organism>
<accession>A0ABD3MTG4</accession>
<dbReference type="SUPFAM" id="SSF49785">
    <property type="entry name" value="Galactose-binding domain-like"/>
    <property type="match status" value="1"/>
</dbReference>
<evidence type="ECO:0000259" key="3">
    <source>
        <dbReference type="Pfam" id="PF08547"/>
    </source>
</evidence>
<dbReference type="Proteomes" id="UP001530293">
    <property type="component" value="Unassembled WGS sequence"/>
</dbReference>
<keyword evidence="2" id="KW-0732">Signal</keyword>
<evidence type="ECO:0000313" key="4">
    <source>
        <dbReference type="EMBL" id="KAL3767193.1"/>
    </source>
</evidence>
<feature type="domain" description="NADH:ubiquinone oxidoreductase intermediate-associated protein 30" evidence="3">
    <location>
        <begin position="128"/>
        <end position="297"/>
    </location>
</feature>
<dbReference type="PANTHER" id="PTHR13194">
    <property type="entry name" value="COMPLEX I INTERMEDIATE-ASSOCIATED PROTEIN 30"/>
    <property type="match status" value="1"/>
</dbReference>
<dbReference type="InterPro" id="IPR008979">
    <property type="entry name" value="Galactose-bd-like_sf"/>
</dbReference>
<gene>
    <name evidence="4" type="ORF">ACHAWU_003284</name>
</gene>
<dbReference type="Pfam" id="PF08547">
    <property type="entry name" value="CIA30"/>
    <property type="match status" value="1"/>
</dbReference>
<protein>
    <recommendedName>
        <fullName evidence="3">NADH:ubiquinone oxidoreductase intermediate-associated protein 30 domain-containing protein</fullName>
    </recommendedName>
</protein>
<dbReference type="InterPro" id="IPR013857">
    <property type="entry name" value="NADH-UbQ_OxRdtase-assoc_prot30"/>
</dbReference>
<evidence type="ECO:0000256" key="2">
    <source>
        <dbReference type="SAM" id="SignalP"/>
    </source>
</evidence>
<evidence type="ECO:0000313" key="5">
    <source>
        <dbReference type="Proteomes" id="UP001530293"/>
    </source>
</evidence>
<reference evidence="4 5" key="1">
    <citation type="submission" date="2024-10" db="EMBL/GenBank/DDBJ databases">
        <title>Updated reference genomes for cyclostephanoid diatoms.</title>
        <authorList>
            <person name="Roberts W.R."/>
            <person name="Alverson A.J."/>
        </authorList>
    </citation>
    <scope>NUCLEOTIDE SEQUENCE [LARGE SCALE GENOMIC DNA]</scope>
    <source>
        <strain evidence="4 5">AJA232-27</strain>
    </source>
</reference>
<feature type="signal peptide" evidence="2">
    <location>
        <begin position="1"/>
        <end position="18"/>
    </location>
</feature>
<evidence type="ECO:0000256" key="1">
    <source>
        <dbReference type="ARBA" id="ARBA00007884"/>
    </source>
</evidence>